<reference evidence="1" key="1">
    <citation type="submission" date="2021-06" db="EMBL/GenBank/DDBJ databases">
        <title>Parelaphostrongylus tenuis whole genome reference sequence.</title>
        <authorList>
            <person name="Garwood T.J."/>
            <person name="Larsen P.A."/>
            <person name="Fountain-Jones N.M."/>
            <person name="Garbe J.R."/>
            <person name="Macchietto M.G."/>
            <person name="Kania S.A."/>
            <person name="Gerhold R.W."/>
            <person name="Richards J.E."/>
            <person name="Wolf T.M."/>
        </authorList>
    </citation>
    <scope>NUCLEOTIDE SEQUENCE</scope>
    <source>
        <strain evidence="1">MNPRO001-30</strain>
        <tissue evidence="1">Meninges</tissue>
    </source>
</reference>
<accession>A0AAD5QXK8</accession>
<organism evidence="1 2">
    <name type="scientific">Parelaphostrongylus tenuis</name>
    <name type="common">Meningeal worm</name>
    <dbReference type="NCBI Taxonomy" id="148309"/>
    <lineage>
        <taxon>Eukaryota</taxon>
        <taxon>Metazoa</taxon>
        <taxon>Ecdysozoa</taxon>
        <taxon>Nematoda</taxon>
        <taxon>Chromadorea</taxon>
        <taxon>Rhabditida</taxon>
        <taxon>Rhabditina</taxon>
        <taxon>Rhabditomorpha</taxon>
        <taxon>Strongyloidea</taxon>
        <taxon>Metastrongylidae</taxon>
        <taxon>Parelaphostrongylus</taxon>
    </lineage>
</organism>
<dbReference type="Proteomes" id="UP001196413">
    <property type="component" value="Unassembled WGS sequence"/>
</dbReference>
<protein>
    <submittedName>
        <fullName evidence="1">Uncharacterized protein</fullName>
    </submittedName>
</protein>
<gene>
    <name evidence="1" type="ORF">KIN20_024261</name>
</gene>
<dbReference type="AlphaFoldDB" id="A0AAD5QXK8"/>
<sequence length="138" mass="15410">MASARNGYLGEILGNNSRSAFVEKSISSSRNGSSSSKEFLEIPSKASMLSTLEVESVFSNVSQLSIQCFSSSNEFRYINRSYANTECLPQLVAARRGDQWHIYAPGGAQRVDFTRVKTCPWLSKMFDCKVLLKAIYKM</sequence>
<name>A0AAD5QXK8_PARTN</name>
<dbReference type="EMBL" id="JAHQIW010004891">
    <property type="protein sequence ID" value="KAJ1364226.1"/>
    <property type="molecule type" value="Genomic_DNA"/>
</dbReference>
<keyword evidence="2" id="KW-1185">Reference proteome</keyword>
<evidence type="ECO:0000313" key="1">
    <source>
        <dbReference type="EMBL" id="KAJ1364226.1"/>
    </source>
</evidence>
<comment type="caution">
    <text evidence="1">The sequence shown here is derived from an EMBL/GenBank/DDBJ whole genome shotgun (WGS) entry which is preliminary data.</text>
</comment>
<proteinExistence type="predicted"/>
<evidence type="ECO:0000313" key="2">
    <source>
        <dbReference type="Proteomes" id="UP001196413"/>
    </source>
</evidence>